<reference evidence="11" key="2">
    <citation type="submission" date="2011-03" db="EMBL/GenBank/DDBJ databases">
        <title>The complete genome of Desulfobacca acetoxidans DSM 11109.</title>
        <authorList>
            <consortium name="US DOE Joint Genome Institute (JGI-PGF)"/>
            <person name="Lucas S."/>
            <person name="Copeland A."/>
            <person name="Lapidus A."/>
            <person name="Bruce D."/>
            <person name="Goodwin L."/>
            <person name="Pitluck S."/>
            <person name="Peters L."/>
            <person name="Kyrpides N."/>
            <person name="Mavromatis K."/>
            <person name="Ivanova N."/>
            <person name="Ovchinnikova G."/>
            <person name="Teshima H."/>
            <person name="Detter J.C."/>
            <person name="Han C."/>
            <person name="Land M."/>
            <person name="Hauser L."/>
            <person name="Markowitz V."/>
            <person name="Cheng J.-F."/>
            <person name="Hugenholtz P."/>
            <person name="Woyke T."/>
            <person name="Wu D."/>
            <person name="Spring S."/>
            <person name="Schueler E."/>
            <person name="Brambilla E."/>
            <person name="Klenk H.-P."/>
            <person name="Eisen J.A."/>
        </authorList>
    </citation>
    <scope>NUCLEOTIDE SEQUENCE [LARGE SCALE GENOMIC DNA]</scope>
    <source>
        <strain evidence="11">ATCC 700848 / DSM 11109 / ASRB2</strain>
    </source>
</reference>
<dbReference type="InterPro" id="IPR004540">
    <property type="entry name" value="Transl_elong_EFG/EF2"/>
</dbReference>
<dbReference type="SMART" id="SM00838">
    <property type="entry name" value="EFG_C"/>
    <property type="match status" value="1"/>
</dbReference>
<dbReference type="InterPro" id="IPR000795">
    <property type="entry name" value="T_Tr_GTP-bd_dom"/>
</dbReference>
<dbReference type="Gene3D" id="2.40.30.10">
    <property type="entry name" value="Translation factors"/>
    <property type="match status" value="1"/>
</dbReference>
<dbReference type="NCBIfam" id="NF009381">
    <property type="entry name" value="PRK12740.1-5"/>
    <property type="match status" value="1"/>
</dbReference>
<dbReference type="AlphaFoldDB" id="F2NF00"/>
<dbReference type="Gene3D" id="3.40.50.300">
    <property type="entry name" value="P-loop containing nucleotide triphosphate hydrolases"/>
    <property type="match status" value="1"/>
</dbReference>
<keyword evidence="7" id="KW-0963">Cytoplasm</keyword>
<dbReference type="Pfam" id="PF00679">
    <property type="entry name" value="EFG_C"/>
    <property type="match status" value="1"/>
</dbReference>
<evidence type="ECO:0000256" key="1">
    <source>
        <dbReference type="ARBA" id="ARBA00005870"/>
    </source>
</evidence>
<evidence type="ECO:0000256" key="7">
    <source>
        <dbReference type="HAMAP-Rule" id="MF_00054"/>
    </source>
</evidence>
<accession>F2NF00</accession>
<dbReference type="Gene3D" id="3.30.70.240">
    <property type="match status" value="1"/>
</dbReference>
<dbReference type="PANTHER" id="PTHR43261">
    <property type="entry name" value="TRANSLATION ELONGATION FACTOR G-RELATED"/>
    <property type="match status" value="1"/>
</dbReference>
<dbReference type="eggNOG" id="COG0480">
    <property type="taxonomic scope" value="Bacteria"/>
</dbReference>
<dbReference type="CDD" id="cd03713">
    <property type="entry name" value="EFG_mtEFG_C"/>
    <property type="match status" value="1"/>
</dbReference>
<dbReference type="NCBIfam" id="TIGR00484">
    <property type="entry name" value="EF-G"/>
    <property type="match status" value="1"/>
</dbReference>
<dbReference type="HAMAP" id="MF_00054_B">
    <property type="entry name" value="EF_G_EF_2_B"/>
    <property type="match status" value="1"/>
</dbReference>
<dbReference type="Pfam" id="PF14492">
    <property type="entry name" value="EFG_III"/>
    <property type="match status" value="1"/>
</dbReference>
<dbReference type="GO" id="GO:0005737">
    <property type="term" value="C:cytoplasm"/>
    <property type="evidence" value="ECO:0007669"/>
    <property type="project" value="UniProtKB-SubCell"/>
</dbReference>
<dbReference type="InterPro" id="IPR020568">
    <property type="entry name" value="Ribosomal_Su5_D2-typ_SF"/>
</dbReference>
<dbReference type="SUPFAM" id="SSF54211">
    <property type="entry name" value="Ribosomal protein S5 domain 2-like"/>
    <property type="match status" value="1"/>
</dbReference>
<dbReference type="InterPro" id="IPR005225">
    <property type="entry name" value="Small_GTP-bd"/>
</dbReference>
<dbReference type="InterPro" id="IPR000640">
    <property type="entry name" value="EFG_V-like"/>
</dbReference>
<keyword evidence="11" id="KW-1185">Reference proteome</keyword>
<dbReference type="InterPro" id="IPR009022">
    <property type="entry name" value="EFG_III"/>
</dbReference>
<dbReference type="InterPro" id="IPR027417">
    <property type="entry name" value="P-loop_NTPase"/>
</dbReference>
<dbReference type="Pfam" id="PF03764">
    <property type="entry name" value="EFG_IV"/>
    <property type="match status" value="1"/>
</dbReference>
<evidence type="ECO:0000256" key="2">
    <source>
        <dbReference type="ARBA" id="ARBA00022741"/>
    </source>
</evidence>
<dbReference type="Gene3D" id="3.30.230.10">
    <property type="match status" value="1"/>
</dbReference>
<comment type="function">
    <text evidence="6 7">Catalyzes the GTP-dependent ribosomal translocation step during translation elongation. During this step, the ribosome changes from the pre-translocational (PRE) to the post-translocational (POST) state as the newly formed A-site-bound peptidyl-tRNA and P-site-bound deacylated tRNA move to the P and E sites, respectively. Catalyzes the coordinated movement of the two tRNA molecules, the mRNA and conformational changes in the ribosome.</text>
</comment>
<dbReference type="InterPro" id="IPR014721">
    <property type="entry name" value="Ribsml_uS5_D2-typ_fold_subgr"/>
</dbReference>
<dbReference type="FunFam" id="3.40.50.300:FF:000029">
    <property type="entry name" value="Elongation factor G"/>
    <property type="match status" value="1"/>
</dbReference>
<dbReference type="EMBL" id="CP002629">
    <property type="protein sequence ID" value="AEB08340.1"/>
    <property type="molecule type" value="Genomic_DNA"/>
</dbReference>
<dbReference type="PROSITE" id="PS51722">
    <property type="entry name" value="G_TR_2"/>
    <property type="match status" value="1"/>
</dbReference>
<dbReference type="CDD" id="cd16262">
    <property type="entry name" value="EFG_III"/>
    <property type="match status" value="1"/>
</dbReference>
<dbReference type="HOGENOM" id="CLU_002794_4_1_7"/>
<keyword evidence="4 7" id="KW-0648">Protein biosynthesis</keyword>
<dbReference type="PRINTS" id="PR00315">
    <property type="entry name" value="ELONGATNFCT"/>
</dbReference>
<dbReference type="CDD" id="cd01886">
    <property type="entry name" value="EF-G"/>
    <property type="match status" value="1"/>
</dbReference>
<dbReference type="KEGG" id="dao:Desac_0453"/>
<dbReference type="PANTHER" id="PTHR43261:SF1">
    <property type="entry name" value="RIBOSOME-RELEASING FACTOR 2, MITOCHONDRIAL"/>
    <property type="match status" value="1"/>
</dbReference>
<protein>
    <recommendedName>
        <fullName evidence="7 8">Elongation factor G</fullName>
        <shortName evidence="7">EF-G</shortName>
    </recommendedName>
</protein>
<evidence type="ECO:0000259" key="9">
    <source>
        <dbReference type="PROSITE" id="PS51722"/>
    </source>
</evidence>
<name>F2NF00_DESAR</name>
<evidence type="ECO:0000313" key="10">
    <source>
        <dbReference type="EMBL" id="AEB08340.1"/>
    </source>
</evidence>
<evidence type="ECO:0000313" key="11">
    <source>
        <dbReference type="Proteomes" id="UP000000483"/>
    </source>
</evidence>
<dbReference type="InterPro" id="IPR009000">
    <property type="entry name" value="Transl_B-barrel_sf"/>
</dbReference>
<dbReference type="Proteomes" id="UP000000483">
    <property type="component" value="Chromosome"/>
</dbReference>
<gene>
    <name evidence="7" type="primary">fusA</name>
    <name evidence="10" type="ordered locus">Desac_0453</name>
</gene>
<dbReference type="InterPro" id="IPR041095">
    <property type="entry name" value="EFG_II"/>
</dbReference>
<dbReference type="GO" id="GO:0003924">
    <property type="term" value="F:GTPase activity"/>
    <property type="evidence" value="ECO:0007669"/>
    <property type="project" value="InterPro"/>
</dbReference>
<reference evidence="10 11" key="1">
    <citation type="journal article" date="2011" name="Stand. Genomic Sci.">
        <title>Complete genome sequence of the acetate-degrading sulfate reducer Desulfobacca acetoxidans type strain (ASRB2).</title>
        <authorList>
            <person name="Goker M."/>
            <person name="Teshima H."/>
            <person name="Lapidus A."/>
            <person name="Nolan M."/>
            <person name="Lucas S."/>
            <person name="Hammon N."/>
            <person name="Deshpande S."/>
            <person name="Cheng J.F."/>
            <person name="Tapia R."/>
            <person name="Han C."/>
            <person name="Goodwin L."/>
            <person name="Pitluck S."/>
            <person name="Huntemann M."/>
            <person name="Liolios K."/>
            <person name="Ivanova N."/>
            <person name="Pagani I."/>
            <person name="Mavromatis K."/>
            <person name="Ovchinikova G."/>
            <person name="Pati A."/>
            <person name="Chen A."/>
            <person name="Palaniappan K."/>
            <person name="Land M."/>
            <person name="Hauser L."/>
            <person name="Brambilla E.M."/>
            <person name="Rohde M."/>
            <person name="Spring S."/>
            <person name="Detter J.C."/>
            <person name="Woyke T."/>
            <person name="Bristow J."/>
            <person name="Eisen J.A."/>
            <person name="Markowitz V."/>
            <person name="Hugenholtz P."/>
            <person name="Kyrpides N.C."/>
            <person name="Klenk H.P."/>
        </authorList>
    </citation>
    <scope>NUCLEOTIDE SEQUENCE [LARGE SCALE GENOMIC DNA]</scope>
    <source>
        <strain evidence="11">ATCC 700848 / DSM 11109 / ASRB2</strain>
    </source>
</reference>
<evidence type="ECO:0000256" key="8">
    <source>
        <dbReference type="NCBIfam" id="TIGR00484"/>
    </source>
</evidence>
<feature type="binding site" evidence="7">
    <location>
        <begin position="17"/>
        <end position="24"/>
    </location>
    <ligand>
        <name>GTP</name>
        <dbReference type="ChEBI" id="CHEBI:37565"/>
    </ligand>
</feature>
<dbReference type="PROSITE" id="PS00301">
    <property type="entry name" value="G_TR_1"/>
    <property type="match status" value="1"/>
</dbReference>
<dbReference type="Pfam" id="PF00009">
    <property type="entry name" value="GTP_EFTU"/>
    <property type="match status" value="1"/>
</dbReference>
<dbReference type="FunFam" id="3.30.70.240:FF:000001">
    <property type="entry name" value="Elongation factor G"/>
    <property type="match status" value="1"/>
</dbReference>
<keyword evidence="2 7" id="KW-0547">Nucleotide-binding</keyword>
<keyword evidence="3 7" id="KW-0251">Elongation factor</keyword>
<evidence type="ECO:0000256" key="6">
    <source>
        <dbReference type="ARBA" id="ARBA00024731"/>
    </source>
</evidence>
<proteinExistence type="inferred from homology"/>
<dbReference type="InterPro" id="IPR004161">
    <property type="entry name" value="EFTu-like_2"/>
</dbReference>
<dbReference type="SUPFAM" id="SSF52540">
    <property type="entry name" value="P-loop containing nucleoside triphosphate hydrolases"/>
    <property type="match status" value="1"/>
</dbReference>
<dbReference type="Pfam" id="PF03144">
    <property type="entry name" value="GTP_EFTU_D2"/>
    <property type="match status" value="1"/>
</dbReference>
<comment type="similarity">
    <text evidence="1 7">Belongs to the TRAFAC class translation factor GTPase superfamily. Classic translation factor GTPase family. EF-G/EF-2 subfamily.</text>
</comment>
<dbReference type="GO" id="GO:0032790">
    <property type="term" value="P:ribosome disassembly"/>
    <property type="evidence" value="ECO:0007669"/>
    <property type="project" value="TreeGrafter"/>
</dbReference>
<sequence length="679" mass="75196">MSVAARLKNIRNIGIIAHIDAGKTTLTERILYYTGKTHKMGEVHNGAAVMDWMPEEQERGITITSAVTTCQWRECLINIVDTPGHVDFTIEVERSLRVLDGAIGVFDAVSGVEPQSETVWHQADKYRVPKIAFINKMDRVGADFEAAVQSLRDRLGVQPLIITMPMGQEDRFQGVIDVLRQKAIVWDEVSLGAVFQEIDIPKAYEEEAYQAREEMIEALAEVDDQVMESYLAEEFLPPEDLTAGIHRATVALKAVPVYCGAALRNKGVQPLLDGIVRFLPNPTEVPPIEGENPHTGLRESRPARREAPLAALAFKIAMDQGRRLTYVRLYSGTLKPGQDVYNPVKKVHEKAARILRMHANQRERLDEARAGNLVGIMGLKYTTTGDTLCSPEAPILLEPIGSYIPVMSLAIEPKTRDDQEKLELALNRLMEEDPSVRVETDEDTGQIILSGMGELHLEVLIHRLERDFNTHVLAGRPQVVHRETIHQTAEVLAAFDRELAGKRHYGAVKVRVQPRRRGTGNQTVSRLPEGHPGLVYLPGIEEAVQSALLAGAAFGHPVVDVLVELTDVEVREGLASDMAFRIAAMQAVKQACREANPVLMEPIMRVEIIIPDEFLGEVIGDFNARKGKIEDMQSKGTSKVITGLAPLSGMFGYSTALRSATQGRGTFTMQFHHYGSSDK</sequence>
<dbReference type="OrthoDB" id="9760518at2"/>
<evidence type="ECO:0000256" key="5">
    <source>
        <dbReference type="ARBA" id="ARBA00023134"/>
    </source>
</evidence>
<dbReference type="CDD" id="cd04088">
    <property type="entry name" value="EFG_mtEFG_II"/>
    <property type="match status" value="1"/>
</dbReference>
<dbReference type="GO" id="GO:0005525">
    <property type="term" value="F:GTP binding"/>
    <property type="evidence" value="ECO:0007669"/>
    <property type="project" value="UniProtKB-UniRule"/>
</dbReference>
<evidence type="ECO:0000256" key="3">
    <source>
        <dbReference type="ARBA" id="ARBA00022768"/>
    </source>
</evidence>
<dbReference type="InterPro" id="IPR031157">
    <property type="entry name" value="G_TR_CS"/>
</dbReference>
<dbReference type="Gene3D" id="3.30.70.870">
    <property type="entry name" value="Elongation Factor G (Translational Gtpase), domain 3"/>
    <property type="match status" value="1"/>
</dbReference>
<organism evidence="10 11">
    <name type="scientific">Desulfobacca acetoxidans (strain ATCC 700848 / DSM 11109 / ASRB2)</name>
    <dbReference type="NCBI Taxonomy" id="880072"/>
    <lineage>
        <taxon>Bacteria</taxon>
        <taxon>Pseudomonadati</taxon>
        <taxon>Thermodesulfobacteriota</taxon>
        <taxon>Desulfobaccia</taxon>
        <taxon>Desulfobaccales</taxon>
        <taxon>Desulfobaccaceae</taxon>
        <taxon>Desulfobacca</taxon>
    </lineage>
</organism>
<dbReference type="GO" id="GO:0003746">
    <property type="term" value="F:translation elongation factor activity"/>
    <property type="evidence" value="ECO:0007669"/>
    <property type="project" value="UniProtKB-UniRule"/>
</dbReference>
<dbReference type="InterPro" id="IPR035649">
    <property type="entry name" value="EFG_V"/>
</dbReference>
<dbReference type="SMART" id="SM00889">
    <property type="entry name" value="EFG_IV"/>
    <property type="match status" value="1"/>
</dbReference>
<dbReference type="InterPro" id="IPR005517">
    <property type="entry name" value="Transl_elong_EFG/EF2_IV"/>
</dbReference>
<feature type="binding site" evidence="7">
    <location>
        <begin position="135"/>
        <end position="138"/>
    </location>
    <ligand>
        <name>GTP</name>
        <dbReference type="ChEBI" id="CHEBI:37565"/>
    </ligand>
</feature>
<dbReference type="FunFam" id="3.30.70.870:FF:000001">
    <property type="entry name" value="Elongation factor G"/>
    <property type="match status" value="1"/>
</dbReference>
<dbReference type="RefSeq" id="WP_013705453.1">
    <property type="nucleotide sequence ID" value="NC_015388.1"/>
</dbReference>
<keyword evidence="5 7" id="KW-0342">GTP-binding</keyword>
<dbReference type="STRING" id="880072.Desac_0453"/>
<dbReference type="SUPFAM" id="SSF50447">
    <property type="entry name" value="Translation proteins"/>
    <property type="match status" value="1"/>
</dbReference>
<dbReference type="NCBIfam" id="TIGR00231">
    <property type="entry name" value="small_GTP"/>
    <property type="match status" value="1"/>
</dbReference>
<feature type="binding site" evidence="7">
    <location>
        <begin position="81"/>
        <end position="85"/>
    </location>
    <ligand>
        <name>GTP</name>
        <dbReference type="ChEBI" id="CHEBI:37565"/>
    </ligand>
</feature>
<feature type="domain" description="Tr-type G" evidence="9">
    <location>
        <begin position="8"/>
        <end position="283"/>
    </location>
</feature>
<dbReference type="InterPro" id="IPR035647">
    <property type="entry name" value="EFG_III/V"/>
</dbReference>
<dbReference type="SUPFAM" id="SSF54980">
    <property type="entry name" value="EF-G C-terminal domain-like"/>
    <property type="match status" value="2"/>
</dbReference>
<comment type="subcellular location">
    <subcellularLocation>
        <location evidence="7">Cytoplasm</location>
    </subcellularLocation>
</comment>
<dbReference type="CDD" id="cd01680">
    <property type="entry name" value="EFG_like_IV"/>
    <property type="match status" value="1"/>
</dbReference>
<evidence type="ECO:0000256" key="4">
    <source>
        <dbReference type="ARBA" id="ARBA00022917"/>
    </source>
</evidence>